<dbReference type="EnsemblMetazoa" id="XM_011670659">
    <property type="protein sequence ID" value="XP_011668961"/>
    <property type="gene ID" value="LOC100891334"/>
</dbReference>
<evidence type="ECO:0008006" key="6">
    <source>
        <dbReference type="Google" id="ProtNLM"/>
    </source>
</evidence>
<reference evidence="4" key="2">
    <citation type="submission" date="2021-01" db="UniProtKB">
        <authorList>
            <consortium name="EnsemblMetazoa"/>
        </authorList>
    </citation>
    <scope>IDENTIFICATION</scope>
</reference>
<dbReference type="SUPFAM" id="SSF53098">
    <property type="entry name" value="Ribonuclease H-like"/>
    <property type="match status" value="1"/>
</dbReference>
<evidence type="ECO:0000259" key="2">
    <source>
        <dbReference type="Pfam" id="PF05699"/>
    </source>
</evidence>
<dbReference type="GO" id="GO:0046983">
    <property type="term" value="F:protein dimerization activity"/>
    <property type="evidence" value="ECO:0007669"/>
    <property type="project" value="InterPro"/>
</dbReference>
<protein>
    <recommendedName>
        <fullName evidence="6">Zinc finger protein 862</fullName>
    </recommendedName>
</protein>
<dbReference type="AlphaFoldDB" id="A0A7M7HEP7"/>
<name>A0A7M7HEP7_STRPU</name>
<dbReference type="GeneID" id="100891334"/>
<dbReference type="InterPro" id="IPR008906">
    <property type="entry name" value="HATC_C_dom"/>
</dbReference>
<dbReference type="RefSeq" id="XP_011668961.1">
    <property type="nucleotide sequence ID" value="XM_011670659.2"/>
</dbReference>
<dbReference type="PANTHER" id="PTHR46880">
    <property type="entry name" value="RAS-ASSOCIATING DOMAIN-CONTAINING PROTEIN"/>
    <property type="match status" value="1"/>
</dbReference>
<feature type="region of interest" description="Disordered" evidence="1">
    <location>
        <begin position="1"/>
        <end position="32"/>
    </location>
</feature>
<dbReference type="OrthoDB" id="10051404at2759"/>
<dbReference type="InterPro" id="IPR012337">
    <property type="entry name" value="RNaseH-like_sf"/>
</dbReference>
<dbReference type="PANTHER" id="PTHR46880:SF9">
    <property type="entry name" value="ZINC FINGER PROTEIN 862"/>
    <property type="match status" value="1"/>
</dbReference>
<feature type="domain" description="HAT C-terminal dimerisation" evidence="2">
    <location>
        <begin position="590"/>
        <end position="638"/>
    </location>
</feature>
<feature type="domain" description="C17orf113 probable zinc finger" evidence="3">
    <location>
        <begin position="42"/>
        <end position="98"/>
    </location>
</feature>
<dbReference type="InParanoid" id="A0A7M7HEP7"/>
<organism evidence="4 5">
    <name type="scientific">Strongylocentrotus purpuratus</name>
    <name type="common">Purple sea urchin</name>
    <dbReference type="NCBI Taxonomy" id="7668"/>
    <lineage>
        <taxon>Eukaryota</taxon>
        <taxon>Metazoa</taxon>
        <taxon>Echinodermata</taxon>
        <taxon>Eleutherozoa</taxon>
        <taxon>Echinozoa</taxon>
        <taxon>Echinoidea</taxon>
        <taxon>Euechinoidea</taxon>
        <taxon>Echinacea</taxon>
        <taxon>Camarodonta</taxon>
        <taxon>Echinidea</taxon>
        <taxon>Strongylocentrotidae</taxon>
        <taxon>Strongylocentrotus</taxon>
    </lineage>
</organism>
<dbReference type="Pfam" id="PF05699">
    <property type="entry name" value="Dimer_Tnp_hAT"/>
    <property type="match status" value="1"/>
</dbReference>
<evidence type="ECO:0000313" key="4">
    <source>
        <dbReference type="EnsemblMetazoa" id="XP_011668961"/>
    </source>
</evidence>
<dbReference type="InterPro" id="IPR057456">
    <property type="entry name" value="Znf_C17orf113"/>
</dbReference>
<evidence type="ECO:0000313" key="5">
    <source>
        <dbReference type="Proteomes" id="UP000007110"/>
    </source>
</evidence>
<feature type="compositionally biased region" description="Acidic residues" evidence="1">
    <location>
        <begin position="678"/>
        <end position="690"/>
    </location>
</feature>
<evidence type="ECO:0000256" key="1">
    <source>
        <dbReference type="SAM" id="MobiDB-lite"/>
    </source>
</evidence>
<dbReference type="Proteomes" id="UP000007110">
    <property type="component" value="Unassembled WGS sequence"/>
</dbReference>
<keyword evidence="5" id="KW-1185">Reference proteome</keyword>
<dbReference type="OMA" id="NDHACRE"/>
<proteinExistence type="predicted"/>
<sequence>MWRYMNVSKPNEEGAKRKADKDKEYEEEKRSRNYRKVWEHDHKWLKYDGEKGEMFCQICREAGIMGEPGKKFNAFYHGSTSFRLNSVKKHGESENHRKGVGIMRARRAEPGTSKAEKMIHLLNEKAVHRLKHLFRNANAIARHCRPFTDFTWMCSLDRAKGLDVGTTYLNDRSAQVFVHFIAEVERRKMVGRVQGSKFVSVISDGTTDSSITEDEIIYIRHSCDGTINMDFVALAGVTTANAVSIYNATLHALRERMEMSEAEVSRKLVGFGSDGAAVMLGKTGGVAALMKQLNPEIQAVHCCAHRLELAFKDAMKRSNMCTQLNTLFLNLYLFYKNSSKNRSSLKVSAEAHGDHPAIPTRVGGTRWLPHLERAIRNFLRGYRAMITHLHQVQAQEKCSGEAKAKAKGFQKLLERKDVLMYTLFLYDVVTVLSKVSLVAQKSISTVADVAASIDAAATTLGMYNERKSTPHMLQFDAHFQGELKGTTSIEGGLTQLLDSLESSLQGRFQDLNDGVCEAMKIVSFNFWPEDTSEFGNDGVQTLVRHFNESLTAGGVDTLKVSVEWNLLKARVNSDKKKGKPWSEIIPGLKEELPNICSLIDLVLSIPASSAEAERGFSRLKLLKTSIRSSLLDDRVTDQLLIMLHGSDEEHFDPMPAISLWNSGAKRSRRPDMSGDVPQDPDTDLSEDEVVPMDINSDSSDN</sequence>
<dbReference type="Pfam" id="PF25431">
    <property type="entry name" value="zf-C17orf113"/>
    <property type="match status" value="1"/>
</dbReference>
<feature type="region of interest" description="Disordered" evidence="1">
    <location>
        <begin position="662"/>
        <end position="701"/>
    </location>
</feature>
<accession>A0A7M7HEP7</accession>
<evidence type="ECO:0000259" key="3">
    <source>
        <dbReference type="Pfam" id="PF25431"/>
    </source>
</evidence>
<feature type="compositionally biased region" description="Basic and acidic residues" evidence="1">
    <location>
        <begin position="10"/>
        <end position="32"/>
    </location>
</feature>
<reference evidence="5" key="1">
    <citation type="submission" date="2015-02" db="EMBL/GenBank/DDBJ databases">
        <title>Genome sequencing for Strongylocentrotus purpuratus.</title>
        <authorList>
            <person name="Murali S."/>
            <person name="Liu Y."/>
            <person name="Vee V."/>
            <person name="English A."/>
            <person name="Wang M."/>
            <person name="Skinner E."/>
            <person name="Han Y."/>
            <person name="Muzny D.M."/>
            <person name="Worley K.C."/>
            <person name="Gibbs R.A."/>
        </authorList>
    </citation>
    <scope>NUCLEOTIDE SEQUENCE</scope>
</reference>
<dbReference type="KEGG" id="spu:100891334"/>